<evidence type="ECO:0008006" key="3">
    <source>
        <dbReference type="Google" id="ProtNLM"/>
    </source>
</evidence>
<dbReference type="KEGG" id="rca:Rcas_1522"/>
<name>A7NJE5_ROSCS</name>
<gene>
    <name evidence="1" type="ordered locus">Rcas_1522</name>
</gene>
<dbReference type="HOGENOM" id="CLU_1377236_0_0_0"/>
<protein>
    <recommendedName>
        <fullName evidence="3">Membrane-bound metal-dependent hydrolase</fullName>
    </recommendedName>
</protein>
<dbReference type="AlphaFoldDB" id="A7NJE5"/>
<dbReference type="eggNOG" id="ENOG50315SY">
    <property type="taxonomic scope" value="Bacteria"/>
</dbReference>
<keyword evidence="2" id="KW-1185">Reference proteome</keyword>
<sequence length="198" mass="22386">MRFREHILAAAATGLALYPRSPFRAALTILGGVALDIDHFVLYALRSGDWNPVGALRYDRRRHRPPRRGDTQPRYGSLRSIAHEPQVTVPLVWITAILWSPLRPFAAGLTVHLALDLHLPHYNWRVYRRARGRCERCGVAGVPLEVYYLVDPRRGGKRWSAQNCVLWCGECAREARDRRERISTPLGSLPGVDGCDAT</sequence>
<evidence type="ECO:0000313" key="1">
    <source>
        <dbReference type="EMBL" id="ABU57615.1"/>
    </source>
</evidence>
<dbReference type="EMBL" id="CP000804">
    <property type="protein sequence ID" value="ABU57615.1"/>
    <property type="molecule type" value="Genomic_DNA"/>
</dbReference>
<evidence type="ECO:0000313" key="2">
    <source>
        <dbReference type="Proteomes" id="UP000000263"/>
    </source>
</evidence>
<accession>A7NJE5</accession>
<dbReference type="RefSeq" id="WP_012120043.1">
    <property type="nucleotide sequence ID" value="NC_009767.1"/>
</dbReference>
<dbReference type="Proteomes" id="UP000000263">
    <property type="component" value="Chromosome"/>
</dbReference>
<organism evidence="1 2">
    <name type="scientific">Roseiflexus castenholzii (strain DSM 13941 / HLO8)</name>
    <dbReference type="NCBI Taxonomy" id="383372"/>
    <lineage>
        <taxon>Bacteria</taxon>
        <taxon>Bacillati</taxon>
        <taxon>Chloroflexota</taxon>
        <taxon>Chloroflexia</taxon>
        <taxon>Chloroflexales</taxon>
        <taxon>Roseiflexineae</taxon>
        <taxon>Roseiflexaceae</taxon>
        <taxon>Roseiflexus</taxon>
    </lineage>
</organism>
<reference evidence="1 2" key="1">
    <citation type="submission" date="2007-08" db="EMBL/GenBank/DDBJ databases">
        <title>Complete sequence of Roseiflexus castenholzii DSM 13941.</title>
        <authorList>
            <consortium name="US DOE Joint Genome Institute"/>
            <person name="Copeland A."/>
            <person name="Lucas S."/>
            <person name="Lapidus A."/>
            <person name="Barry K."/>
            <person name="Glavina del Rio T."/>
            <person name="Dalin E."/>
            <person name="Tice H."/>
            <person name="Pitluck S."/>
            <person name="Thompson L.S."/>
            <person name="Brettin T."/>
            <person name="Bruce D."/>
            <person name="Detter J.C."/>
            <person name="Han C."/>
            <person name="Tapia R."/>
            <person name="Schmutz J."/>
            <person name="Larimer F."/>
            <person name="Land M."/>
            <person name="Hauser L."/>
            <person name="Kyrpides N."/>
            <person name="Mikhailova N."/>
            <person name="Bryant D.A."/>
            <person name="Hanada S."/>
            <person name="Tsukatani Y."/>
            <person name="Richardson P."/>
        </authorList>
    </citation>
    <scope>NUCLEOTIDE SEQUENCE [LARGE SCALE GENOMIC DNA]</scope>
    <source>
        <strain evidence="2">DSM 13941 / HLO8</strain>
    </source>
</reference>
<proteinExistence type="predicted"/>
<dbReference type="OrthoDB" id="158556at2"/>